<dbReference type="Pfam" id="PF04055">
    <property type="entry name" value="Radical_SAM"/>
    <property type="match status" value="1"/>
</dbReference>
<gene>
    <name evidence="6" type="ORF">H8730_04075</name>
</gene>
<dbReference type="InterPro" id="IPR007197">
    <property type="entry name" value="rSAM"/>
</dbReference>
<dbReference type="PANTHER" id="PTHR11228">
    <property type="entry name" value="RADICAL SAM DOMAIN PROTEIN"/>
    <property type="match status" value="1"/>
</dbReference>
<dbReference type="InterPro" id="IPR058240">
    <property type="entry name" value="rSAM_sf"/>
</dbReference>
<dbReference type="SUPFAM" id="SSF102114">
    <property type="entry name" value="Radical SAM enzymes"/>
    <property type="match status" value="1"/>
</dbReference>
<sequence length="358" mass="42281">MIDSWLVDERVTLDTHTCFVLWQCREPQYVNELRKQYGEEIINFLCVKKLLLPVDKVWEQNNIRLVELECTTFCNYKCEYCTIPVIPRDHCVMDMILFERIIEKVLRHPSIQWISLNNYGEPSIDPLLMERLDVIAQTDLQMVFNTNGSRLEPFLDRLRCMKKNIYHLNFNIPSIDRDEYHQITGGDLMMVLKNVKKANDLGITTKIIVNGTPDEVERKYIKFLHMFQAYENVEVYKWKTNDRSGILSNKYWQNIKNSYPLTGCRNLVNYLFIDGKGDLFLCCNDYNKKFVYNNIKNGEIRDLLRSPKLIEWKKIIFGNKNGSKEFICMHCAEMRESLCASYKLNETAKQCHSFPDNG</sequence>
<evidence type="ECO:0000256" key="4">
    <source>
        <dbReference type="ARBA" id="ARBA00023014"/>
    </source>
</evidence>
<keyword evidence="3" id="KW-0408">Iron</keyword>
<dbReference type="InterPro" id="IPR023885">
    <property type="entry name" value="4Fe4S-binding_SPASM_dom"/>
</dbReference>
<accession>A0A926DPD0</accession>
<protein>
    <submittedName>
        <fullName evidence="6">Radical SAM protein</fullName>
    </submittedName>
</protein>
<dbReference type="GO" id="GO:0051536">
    <property type="term" value="F:iron-sulfur cluster binding"/>
    <property type="evidence" value="ECO:0007669"/>
    <property type="project" value="UniProtKB-KW"/>
</dbReference>
<dbReference type="SFLD" id="SFLDS00029">
    <property type="entry name" value="Radical_SAM"/>
    <property type="match status" value="1"/>
</dbReference>
<comment type="caution">
    <text evidence="6">The sequence shown here is derived from an EMBL/GenBank/DDBJ whole genome shotgun (WGS) entry which is preliminary data.</text>
</comment>
<keyword evidence="1" id="KW-0949">S-adenosyl-L-methionine</keyword>
<dbReference type="AlphaFoldDB" id="A0A926DPD0"/>
<dbReference type="PROSITE" id="PS51918">
    <property type="entry name" value="RADICAL_SAM"/>
    <property type="match status" value="1"/>
</dbReference>
<dbReference type="GO" id="GO:0046872">
    <property type="term" value="F:metal ion binding"/>
    <property type="evidence" value="ECO:0007669"/>
    <property type="project" value="UniProtKB-KW"/>
</dbReference>
<dbReference type="InterPro" id="IPR050377">
    <property type="entry name" value="Radical_SAM_PqqE_MftC-like"/>
</dbReference>
<feature type="domain" description="Radical SAM core" evidence="5">
    <location>
        <begin position="58"/>
        <end position="274"/>
    </location>
</feature>
<evidence type="ECO:0000313" key="7">
    <source>
        <dbReference type="Proteomes" id="UP000657006"/>
    </source>
</evidence>
<dbReference type="SFLD" id="SFLDG01067">
    <property type="entry name" value="SPASM/twitch_domain_containing"/>
    <property type="match status" value="1"/>
</dbReference>
<organism evidence="6 7">
    <name type="scientific">Bianquea renquensis</name>
    <dbReference type="NCBI Taxonomy" id="2763661"/>
    <lineage>
        <taxon>Bacteria</taxon>
        <taxon>Bacillati</taxon>
        <taxon>Bacillota</taxon>
        <taxon>Clostridia</taxon>
        <taxon>Eubacteriales</taxon>
        <taxon>Bianqueaceae</taxon>
        <taxon>Bianquea</taxon>
    </lineage>
</organism>
<dbReference type="Gene3D" id="3.20.20.70">
    <property type="entry name" value="Aldolase class I"/>
    <property type="match status" value="1"/>
</dbReference>
<dbReference type="CDD" id="cd01335">
    <property type="entry name" value="Radical_SAM"/>
    <property type="match status" value="1"/>
</dbReference>
<keyword evidence="2" id="KW-0479">Metal-binding</keyword>
<keyword evidence="7" id="KW-1185">Reference proteome</keyword>
<keyword evidence="4" id="KW-0411">Iron-sulfur</keyword>
<reference evidence="6" key="1">
    <citation type="submission" date="2020-08" db="EMBL/GenBank/DDBJ databases">
        <title>Genome public.</title>
        <authorList>
            <person name="Liu C."/>
            <person name="Sun Q."/>
        </authorList>
    </citation>
    <scope>NUCLEOTIDE SEQUENCE</scope>
    <source>
        <strain evidence="6">NSJ-32</strain>
    </source>
</reference>
<evidence type="ECO:0000256" key="3">
    <source>
        <dbReference type="ARBA" id="ARBA00023004"/>
    </source>
</evidence>
<evidence type="ECO:0000256" key="1">
    <source>
        <dbReference type="ARBA" id="ARBA00022691"/>
    </source>
</evidence>
<dbReference type="Pfam" id="PF13186">
    <property type="entry name" value="SPASM"/>
    <property type="match status" value="1"/>
</dbReference>
<dbReference type="RefSeq" id="WP_249289418.1">
    <property type="nucleotide sequence ID" value="NZ_JACRSQ010000004.1"/>
</dbReference>
<dbReference type="Proteomes" id="UP000657006">
    <property type="component" value="Unassembled WGS sequence"/>
</dbReference>
<evidence type="ECO:0000256" key="2">
    <source>
        <dbReference type="ARBA" id="ARBA00022723"/>
    </source>
</evidence>
<dbReference type="GO" id="GO:0003824">
    <property type="term" value="F:catalytic activity"/>
    <property type="evidence" value="ECO:0007669"/>
    <property type="project" value="InterPro"/>
</dbReference>
<evidence type="ECO:0000313" key="6">
    <source>
        <dbReference type="EMBL" id="MBC8542723.1"/>
    </source>
</evidence>
<dbReference type="InterPro" id="IPR013785">
    <property type="entry name" value="Aldolase_TIM"/>
</dbReference>
<dbReference type="PANTHER" id="PTHR11228:SF7">
    <property type="entry name" value="PQQA PEPTIDE CYCLASE"/>
    <property type="match status" value="1"/>
</dbReference>
<dbReference type="EMBL" id="JACRSQ010000004">
    <property type="protein sequence ID" value="MBC8542723.1"/>
    <property type="molecule type" value="Genomic_DNA"/>
</dbReference>
<proteinExistence type="predicted"/>
<name>A0A926DPD0_9FIRM</name>
<evidence type="ECO:0000259" key="5">
    <source>
        <dbReference type="PROSITE" id="PS51918"/>
    </source>
</evidence>
<dbReference type="CDD" id="cd21109">
    <property type="entry name" value="SPASM"/>
    <property type="match status" value="1"/>
</dbReference>